<reference evidence="1 2" key="1">
    <citation type="journal article" date="2015" name="Genome Biol. Evol.">
        <title>The genome of winter moth (Operophtera brumata) provides a genomic perspective on sexual dimorphism and phenology.</title>
        <authorList>
            <person name="Derks M.F."/>
            <person name="Smit S."/>
            <person name="Salis L."/>
            <person name="Schijlen E."/>
            <person name="Bossers A."/>
            <person name="Mateman C."/>
            <person name="Pijl A.S."/>
            <person name="de Ridder D."/>
            <person name="Groenen M.A."/>
            <person name="Visser M.E."/>
            <person name="Megens H.J."/>
        </authorList>
    </citation>
    <scope>NUCLEOTIDE SEQUENCE [LARGE SCALE GENOMIC DNA]</scope>
    <source>
        <strain evidence="1">WM2013NL</strain>
        <tissue evidence="1">Head and thorax</tissue>
    </source>
</reference>
<dbReference type="EMBL" id="JTDY01011603">
    <property type="protein sequence ID" value="KOB55197.1"/>
    <property type="molecule type" value="Genomic_DNA"/>
</dbReference>
<dbReference type="GO" id="GO:0006281">
    <property type="term" value="P:DNA repair"/>
    <property type="evidence" value="ECO:0007669"/>
    <property type="project" value="UniProtKB-ARBA"/>
</dbReference>
<dbReference type="InterPro" id="IPR011335">
    <property type="entry name" value="Restrct_endonuc-II-like"/>
</dbReference>
<dbReference type="InterPro" id="IPR011604">
    <property type="entry name" value="PDDEXK-like_dom_sf"/>
</dbReference>
<proteinExistence type="predicted"/>
<comment type="caution">
    <text evidence="1">The sequence shown here is derived from an EMBL/GenBank/DDBJ whole genome shotgun (WGS) entry which is preliminary data.</text>
</comment>
<dbReference type="SUPFAM" id="SSF52980">
    <property type="entry name" value="Restriction endonuclease-like"/>
    <property type="match status" value="2"/>
</dbReference>
<protein>
    <submittedName>
        <fullName evidence="1">Alkaline nuclease</fullName>
    </submittedName>
</protein>
<dbReference type="PANTHER" id="PTHR39953">
    <property type="entry name" value="RE54151P"/>
    <property type="match status" value="1"/>
</dbReference>
<feature type="non-terminal residue" evidence="1">
    <location>
        <position position="234"/>
    </location>
</feature>
<name>A0A0L7K4L7_OPEBR</name>
<organism evidence="1 2">
    <name type="scientific">Operophtera brumata</name>
    <name type="common">Winter moth</name>
    <name type="synonym">Phalaena brumata</name>
    <dbReference type="NCBI Taxonomy" id="104452"/>
    <lineage>
        <taxon>Eukaryota</taxon>
        <taxon>Metazoa</taxon>
        <taxon>Ecdysozoa</taxon>
        <taxon>Arthropoda</taxon>
        <taxon>Hexapoda</taxon>
        <taxon>Insecta</taxon>
        <taxon>Pterygota</taxon>
        <taxon>Neoptera</taxon>
        <taxon>Endopterygota</taxon>
        <taxon>Lepidoptera</taxon>
        <taxon>Glossata</taxon>
        <taxon>Ditrysia</taxon>
        <taxon>Geometroidea</taxon>
        <taxon>Geometridae</taxon>
        <taxon>Larentiinae</taxon>
        <taxon>Operophtera</taxon>
    </lineage>
</organism>
<dbReference type="Proteomes" id="UP000037510">
    <property type="component" value="Unassembled WGS sequence"/>
</dbReference>
<gene>
    <name evidence="1" type="ORF">OBRU01_25889</name>
</gene>
<feature type="non-terminal residue" evidence="1">
    <location>
        <position position="1"/>
    </location>
</feature>
<dbReference type="Gene3D" id="3.90.320.10">
    <property type="match status" value="1"/>
</dbReference>
<dbReference type="AlphaFoldDB" id="A0A0L7K4L7"/>
<keyword evidence="2" id="KW-1185">Reference proteome</keyword>
<evidence type="ECO:0000313" key="1">
    <source>
        <dbReference type="EMBL" id="KOB55197.1"/>
    </source>
</evidence>
<evidence type="ECO:0000313" key="2">
    <source>
        <dbReference type="Proteomes" id="UP000037510"/>
    </source>
</evidence>
<sequence length="234" mass="25684">KQQGGRTNAACGGFVMRYGRITASKAHKVSVCHTPDGSLVATIIGAKIPDTTAMKRGRKYVCQENPMTAASSDGLMKDTVIEIKCPTKAKPKDSYLKNCVITEKCKAHVCNWCKKMRYGRIKASKAHKVSVCHTPDGSLVATIIGAKIPDTTAMKRGRKYVCQENPMIAALPDGLMKDAVIEIKCPTKAKTKDSYLKNCRNVRHMYATGVKKCYFCVADSNFEETKNVDIILVT</sequence>
<dbReference type="PANTHER" id="PTHR39953:SF1">
    <property type="entry name" value="RE54151P"/>
    <property type="match status" value="1"/>
</dbReference>
<accession>A0A0L7K4L7</accession>